<dbReference type="Proteomes" id="UP001652504">
    <property type="component" value="Unassembled WGS sequence"/>
</dbReference>
<dbReference type="InterPro" id="IPR041651">
    <property type="entry name" value="DUF5610"/>
</dbReference>
<name>A0ABT3ADB8_9ALTE</name>
<dbReference type="EMBL" id="JAOWKX010000014">
    <property type="protein sequence ID" value="MCV2886625.1"/>
    <property type="molecule type" value="Genomic_DNA"/>
</dbReference>
<dbReference type="RefSeq" id="WP_263713917.1">
    <property type="nucleotide sequence ID" value="NZ_JAOWKX010000014.1"/>
</dbReference>
<reference evidence="3 4" key="1">
    <citation type="submission" date="2022-10" db="EMBL/GenBank/DDBJ databases">
        <title>Aestuariibacter sp. AA17 isolated from Montipora capitata coral fragment.</title>
        <authorList>
            <person name="Emsley S.A."/>
            <person name="Pfannmuller K.M."/>
            <person name="Loughran R.M."/>
            <person name="Shlafstein M."/>
            <person name="Papke E."/>
            <person name="Saw J.H."/>
            <person name="Ushijima B."/>
            <person name="Videau P."/>
        </authorList>
    </citation>
    <scope>NUCLEOTIDE SEQUENCE [LARGE SCALE GENOMIC DNA]</scope>
    <source>
        <strain evidence="3 4">AA17</strain>
    </source>
</reference>
<feature type="region of interest" description="Disordered" evidence="1">
    <location>
        <begin position="234"/>
        <end position="294"/>
    </location>
</feature>
<accession>A0ABT3ADB8</accession>
<comment type="caution">
    <text evidence="3">The sequence shown here is derived from an EMBL/GenBank/DDBJ whole genome shotgun (WGS) entry which is preliminary data.</text>
</comment>
<protein>
    <submittedName>
        <fullName evidence="3">DUF5610 domain-containing protein</fullName>
    </submittedName>
</protein>
<evidence type="ECO:0000313" key="3">
    <source>
        <dbReference type="EMBL" id="MCV2886625.1"/>
    </source>
</evidence>
<feature type="domain" description="DUF5610" evidence="2">
    <location>
        <begin position="53"/>
        <end position="165"/>
    </location>
</feature>
<gene>
    <name evidence="3" type="ORF">OE749_18170</name>
</gene>
<dbReference type="Pfam" id="PF18433">
    <property type="entry name" value="DUF5610"/>
    <property type="match status" value="1"/>
</dbReference>
<sequence>MNIGDIKAFMRDKPDMANPNQELRRQLQETGLNQAMSGIRNQSSISVMSSQTTIGIRVYSNSLNQSLVVNNERPNFSKPEKDNKSMFDFEEVAKNVLRFVGGVINKAASSGADKGALLDLFDQARSGVMKGIQMAEKDLEGFMNDEIKDGIANSRSLIEDGIRNLERKLLGDDNPQQTDGDRLAVSESVSASSLQKGDLVIRTADGDEVSIAFEDFKRFEQNKQLLLERGYAQPVEPDQPNTESVAQPQQASSAAQNNDDVLADTRDENAKDAQDSNAQQTGNQQSASNAQQASLSQSMQYEYFESSSLSFSVKGELDEDELKAIGNLVSDASDLADDFFNGDIESAFNKALELGFDEQELTGFALQLTRQEKVEVVKAYESVSHFSDDMKDVDGPAKAAKPISQYLEKMLDVMEQSKEKLEDASYYEKMINGIVNEMQDVSTRDLLSAINQFHEFNKRLLDNLPIKPLAAKDSAEGSE</sequence>
<organism evidence="3 4">
    <name type="scientific">Fluctibacter corallii</name>
    <dbReference type="NCBI Taxonomy" id="2984329"/>
    <lineage>
        <taxon>Bacteria</taxon>
        <taxon>Pseudomonadati</taxon>
        <taxon>Pseudomonadota</taxon>
        <taxon>Gammaproteobacteria</taxon>
        <taxon>Alteromonadales</taxon>
        <taxon>Alteromonadaceae</taxon>
        <taxon>Fluctibacter</taxon>
    </lineage>
</organism>
<feature type="compositionally biased region" description="Low complexity" evidence="1">
    <location>
        <begin position="276"/>
        <end position="294"/>
    </location>
</feature>
<evidence type="ECO:0000259" key="2">
    <source>
        <dbReference type="Pfam" id="PF18433"/>
    </source>
</evidence>
<proteinExistence type="predicted"/>
<feature type="compositionally biased region" description="Basic and acidic residues" evidence="1">
    <location>
        <begin position="263"/>
        <end position="274"/>
    </location>
</feature>
<feature type="compositionally biased region" description="Low complexity" evidence="1">
    <location>
        <begin position="246"/>
        <end position="256"/>
    </location>
</feature>
<keyword evidence="4" id="KW-1185">Reference proteome</keyword>
<evidence type="ECO:0000313" key="4">
    <source>
        <dbReference type="Proteomes" id="UP001652504"/>
    </source>
</evidence>
<evidence type="ECO:0000256" key="1">
    <source>
        <dbReference type="SAM" id="MobiDB-lite"/>
    </source>
</evidence>